<feature type="compositionally biased region" description="Basic residues" evidence="10">
    <location>
        <begin position="227"/>
        <end position="241"/>
    </location>
</feature>
<accession>A0A839U667</accession>
<dbReference type="Proteomes" id="UP000554520">
    <property type="component" value="Unassembled WGS sequence"/>
</dbReference>
<feature type="region of interest" description="Disordered" evidence="10">
    <location>
        <begin position="227"/>
        <end position="252"/>
    </location>
</feature>
<evidence type="ECO:0000256" key="6">
    <source>
        <dbReference type="ARBA" id="ARBA00022692"/>
    </source>
</evidence>
<dbReference type="EMBL" id="JACHXN010000007">
    <property type="protein sequence ID" value="MBB3146228.1"/>
    <property type="molecule type" value="Genomic_DNA"/>
</dbReference>
<evidence type="ECO:0000259" key="11">
    <source>
        <dbReference type="PROSITE" id="PS50928"/>
    </source>
</evidence>
<evidence type="ECO:0000256" key="8">
    <source>
        <dbReference type="ARBA" id="ARBA00023136"/>
    </source>
</evidence>
<organism evidence="12 13">
    <name type="scientific">Phyllobacterium trifolii</name>
    <dbReference type="NCBI Taxonomy" id="300193"/>
    <lineage>
        <taxon>Bacteria</taxon>
        <taxon>Pseudomonadati</taxon>
        <taxon>Pseudomonadota</taxon>
        <taxon>Alphaproteobacteria</taxon>
        <taxon>Hyphomicrobiales</taxon>
        <taxon>Phyllobacteriaceae</taxon>
        <taxon>Phyllobacterium</taxon>
    </lineage>
</organism>
<evidence type="ECO:0000313" key="12">
    <source>
        <dbReference type="EMBL" id="MBB3146228.1"/>
    </source>
</evidence>
<name>A0A839U667_9HYPH</name>
<feature type="domain" description="ABC transmembrane type-1" evidence="11">
    <location>
        <begin position="17"/>
        <end position="214"/>
    </location>
</feature>
<evidence type="ECO:0000256" key="9">
    <source>
        <dbReference type="RuleBase" id="RU363032"/>
    </source>
</evidence>
<dbReference type="PANTHER" id="PTHR30614:SF10">
    <property type="entry name" value="ARGININE ABC TRANSPORTER PERMEASE PROTEIN ARTM"/>
    <property type="match status" value="1"/>
</dbReference>
<dbReference type="RefSeq" id="WP_112532344.1">
    <property type="nucleotide sequence ID" value="NZ_JACHXN010000007.1"/>
</dbReference>
<evidence type="ECO:0000256" key="2">
    <source>
        <dbReference type="ARBA" id="ARBA00010072"/>
    </source>
</evidence>
<evidence type="ECO:0000256" key="3">
    <source>
        <dbReference type="ARBA" id="ARBA00022448"/>
    </source>
</evidence>
<dbReference type="GO" id="GO:0006865">
    <property type="term" value="P:amino acid transport"/>
    <property type="evidence" value="ECO:0007669"/>
    <property type="project" value="TreeGrafter"/>
</dbReference>
<dbReference type="InterPro" id="IPR035906">
    <property type="entry name" value="MetI-like_sf"/>
</dbReference>
<dbReference type="CDD" id="cd06261">
    <property type="entry name" value="TM_PBP2"/>
    <property type="match status" value="1"/>
</dbReference>
<keyword evidence="4" id="KW-1003">Cell membrane</keyword>
<dbReference type="InterPro" id="IPR010065">
    <property type="entry name" value="AA_ABC_transptr_permease_3TM"/>
</dbReference>
<dbReference type="Gene3D" id="1.10.3720.10">
    <property type="entry name" value="MetI-like"/>
    <property type="match status" value="1"/>
</dbReference>
<dbReference type="Pfam" id="PF00528">
    <property type="entry name" value="BPD_transp_1"/>
    <property type="match status" value="1"/>
</dbReference>
<feature type="transmembrane region" description="Helical" evidence="9">
    <location>
        <begin position="20"/>
        <end position="41"/>
    </location>
</feature>
<dbReference type="NCBIfam" id="TIGR01726">
    <property type="entry name" value="HEQRo_perm_3TM"/>
    <property type="match status" value="1"/>
</dbReference>
<sequence>MNLHLIVEVLPRLLEGMFLTAKLTAASVAFGLLIAVPLALLRTSPSSVLSYTIFLYTFVFRGTPLLVQLFLIYYGAGQLEWIRSSAAWSILRDPFWCALIAFSLNNGAYTTEILRGGIRAVPSGEIEAAKALGMSYALRIRRIVLPAGFRLALPAYANEVVLMLKASSLASTITLMELTGTARKIVAQTFSPYEVFISAALIYLGFTFLIVHVFGRLERHMAKHQQRAKLKNNSRSHRRAAAKISASQKVAS</sequence>
<comment type="similarity">
    <text evidence="2">Belongs to the binding-protein-dependent transport system permease family. HisMQ subfamily.</text>
</comment>
<dbReference type="GO" id="GO:0043190">
    <property type="term" value="C:ATP-binding cassette (ABC) transporter complex"/>
    <property type="evidence" value="ECO:0007669"/>
    <property type="project" value="InterPro"/>
</dbReference>
<evidence type="ECO:0000256" key="1">
    <source>
        <dbReference type="ARBA" id="ARBA00004429"/>
    </source>
</evidence>
<dbReference type="AlphaFoldDB" id="A0A839U667"/>
<dbReference type="InterPro" id="IPR000515">
    <property type="entry name" value="MetI-like"/>
</dbReference>
<keyword evidence="5" id="KW-0997">Cell inner membrane</keyword>
<protein>
    <submittedName>
        <fullName evidence="12">Octopine/nopaline transport system permease protein</fullName>
    </submittedName>
</protein>
<keyword evidence="8 9" id="KW-0472">Membrane</keyword>
<keyword evidence="7 9" id="KW-1133">Transmembrane helix</keyword>
<dbReference type="SUPFAM" id="SSF161098">
    <property type="entry name" value="MetI-like"/>
    <property type="match status" value="1"/>
</dbReference>
<feature type="transmembrane region" description="Helical" evidence="9">
    <location>
        <begin position="53"/>
        <end position="76"/>
    </location>
</feature>
<keyword evidence="3 9" id="KW-0813">Transport</keyword>
<comment type="subcellular location">
    <subcellularLocation>
        <location evidence="1">Cell inner membrane</location>
        <topology evidence="1">Multi-pass membrane protein</topology>
    </subcellularLocation>
    <subcellularLocation>
        <location evidence="9">Cell membrane</location>
        <topology evidence="9">Multi-pass membrane protein</topology>
    </subcellularLocation>
</comment>
<reference evidence="12 13" key="1">
    <citation type="submission" date="2020-08" db="EMBL/GenBank/DDBJ databases">
        <title>Genomic Encyclopedia of Type Strains, Phase III (KMG-III): the genomes of soil and plant-associated and newly described type strains.</title>
        <authorList>
            <person name="Whitman W."/>
        </authorList>
    </citation>
    <scope>NUCLEOTIDE SEQUENCE [LARGE SCALE GENOMIC DNA]</scope>
    <source>
        <strain evidence="12 13">CECT 7015</strain>
    </source>
</reference>
<evidence type="ECO:0000256" key="5">
    <source>
        <dbReference type="ARBA" id="ARBA00022519"/>
    </source>
</evidence>
<keyword evidence="6 9" id="KW-0812">Transmembrane</keyword>
<dbReference type="PANTHER" id="PTHR30614">
    <property type="entry name" value="MEMBRANE COMPONENT OF AMINO ACID ABC TRANSPORTER"/>
    <property type="match status" value="1"/>
</dbReference>
<evidence type="ECO:0000256" key="4">
    <source>
        <dbReference type="ARBA" id="ARBA00022475"/>
    </source>
</evidence>
<proteinExistence type="inferred from homology"/>
<evidence type="ECO:0000256" key="10">
    <source>
        <dbReference type="SAM" id="MobiDB-lite"/>
    </source>
</evidence>
<evidence type="ECO:0000256" key="7">
    <source>
        <dbReference type="ARBA" id="ARBA00022989"/>
    </source>
</evidence>
<evidence type="ECO:0000313" key="13">
    <source>
        <dbReference type="Proteomes" id="UP000554520"/>
    </source>
</evidence>
<comment type="caution">
    <text evidence="12">The sequence shown here is derived from an EMBL/GenBank/DDBJ whole genome shotgun (WGS) entry which is preliminary data.</text>
</comment>
<keyword evidence="13" id="KW-1185">Reference proteome</keyword>
<gene>
    <name evidence="12" type="ORF">FHS21_002643</name>
</gene>
<feature type="transmembrane region" description="Helical" evidence="9">
    <location>
        <begin position="195"/>
        <end position="217"/>
    </location>
</feature>
<dbReference type="GO" id="GO:0022857">
    <property type="term" value="F:transmembrane transporter activity"/>
    <property type="evidence" value="ECO:0007669"/>
    <property type="project" value="InterPro"/>
</dbReference>
<dbReference type="InterPro" id="IPR043429">
    <property type="entry name" value="ArtM/GltK/GlnP/TcyL/YhdX-like"/>
</dbReference>
<dbReference type="PROSITE" id="PS50928">
    <property type="entry name" value="ABC_TM1"/>
    <property type="match status" value="1"/>
</dbReference>